<evidence type="ECO:0000256" key="1">
    <source>
        <dbReference type="SAM" id="MobiDB-lite"/>
    </source>
</evidence>
<evidence type="ECO:0000259" key="2">
    <source>
        <dbReference type="PROSITE" id="PS51787"/>
    </source>
</evidence>
<dbReference type="EMBL" id="RFFG01000043">
    <property type="protein sequence ID" value="RMI41371.1"/>
    <property type="molecule type" value="Genomic_DNA"/>
</dbReference>
<dbReference type="Gene3D" id="1.20.58.1480">
    <property type="match status" value="1"/>
</dbReference>
<feature type="region of interest" description="Disordered" evidence="1">
    <location>
        <begin position="63"/>
        <end position="86"/>
    </location>
</feature>
<feature type="compositionally biased region" description="Low complexity" evidence="1">
    <location>
        <begin position="73"/>
        <end position="83"/>
    </location>
</feature>
<dbReference type="PANTHER" id="PTHR46732">
    <property type="entry name" value="ATP-DEPENDENT PROTEASE LA (LON) DOMAIN PROTEIN"/>
    <property type="match status" value="1"/>
</dbReference>
<dbReference type="OrthoDB" id="25394at2"/>
<name>A0A3M2LV81_9ACTN</name>
<dbReference type="InterPro" id="IPR015947">
    <property type="entry name" value="PUA-like_sf"/>
</dbReference>
<dbReference type="Pfam" id="PF02190">
    <property type="entry name" value="LON_substr_bdg"/>
    <property type="match status" value="1"/>
</dbReference>
<dbReference type="Proteomes" id="UP000282674">
    <property type="component" value="Unassembled WGS sequence"/>
</dbReference>
<evidence type="ECO:0000313" key="4">
    <source>
        <dbReference type="Proteomes" id="UP000282674"/>
    </source>
</evidence>
<comment type="caution">
    <text evidence="3">The sequence shown here is derived from an EMBL/GenBank/DDBJ whole genome shotgun (WGS) entry which is preliminary data.</text>
</comment>
<dbReference type="InterPro" id="IPR046336">
    <property type="entry name" value="Lon_prtase_N_sf"/>
</dbReference>
<evidence type="ECO:0000313" key="3">
    <source>
        <dbReference type="EMBL" id="RMI41371.1"/>
    </source>
</evidence>
<gene>
    <name evidence="3" type="ORF">EBO15_23165</name>
</gene>
<dbReference type="Gene3D" id="2.30.130.40">
    <property type="entry name" value="LON domain-like"/>
    <property type="match status" value="1"/>
</dbReference>
<keyword evidence="4" id="KW-1185">Reference proteome</keyword>
<protein>
    <submittedName>
        <fullName evidence="3">Peptidase S16</fullName>
    </submittedName>
</protein>
<organism evidence="3 4">
    <name type="scientific">Actinomadura harenae</name>
    <dbReference type="NCBI Taxonomy" id="2483351"/>
    <lineage>
        <taxon>Bacteria</taxon>
        <taxon>Bacillati</taxon>
        <taxon>Actinomycetota</taxon>
        <taxon>Actinomycetes</taxon>
        <taxon>Streptosporangiales</taxon>
        <taxon>Thermomonosporaceae</taxon>
        <taxon>Actinomadura</taxon>
    </lineage>
</organism>
<dbReference type="RefSeq" id="WP_122196533.1">
    <property type="nucleotide sequence ID" value="NZ_JBHSKC010000027.1"/>
</dbReference>
<dbReference type="InterPro" id="IPR003111">
    <property type="entry name" value="Lon_prtase_N"/>
</dbReference>
<dbReference type="SUPFAM" id="SSF88697">
    <property type="entry name" value="PUA domain-like"/>
    <property type="match status" value="1"/>
</dbReference>
<proteinExistence type="predicted"/>
<dbReference type="SMART" id="SM00464">
    <property type="entry name" value="LON"/>
    <property type="match status" value="1"/>
</dbReference>
<feature type="domain" description="Lon N-terminal" evidence="2">
    <location>
        <begin position="2"/>
        <end position="232"/>
    </location>
</feature>
<dbReference type="PROSITE" id="PS51787">
    <property type="entry name" value="LON_N"/>
    <property type="match status" value="1"/>
</dbReference>
<accession>A0A3M2LV81</accession>
<reference evidence="3 4" key="1">
    <citation type="submission" date="2018-10" db="EMBL/GenBank/DDBJ databases">
        <title>Isolation from soil.</title>
        <authorList>
            <person name="Hu J."/>
        </authorList>
    </citation>
    <scope>NUCLEOTIDE SEQUENCE [LARGE SCALE GENOMIC DNA]</scope>
    <source>
        <strain evidence="3 4">NEAU-Ht49</strain>
    </source>
</reference>
<dbReference type="PANTHER" id="PTHR46732:SF8">
    <property type="entry name" value="ATP-DEPENDENT PROTEASE LA (LON) DOMAIN PROTEIN"/>
    <property type="match status" value="1"/>
</dbReference>
<sequence length="254" mass="27087">MTDRIALFPLSAVLFPGVVLPLHLFEERYLRMLADLRAGPEPHRFGVVALELGRETAGFGVPGVPGEPGGPGVPAEPLASDGLSGLGGAGEPPAPLRLAEIGCVADLQEVVPLPEDRYDVVSVGGRRFRLKELDRSGPYLCGDVEYLPEETGAAGADLVRRVRRLFHLYRHRLAAAGADVGDPAELPDDPVALSYLVAAATVLDPADKQRLLAAEDAAHRLRAERDLLLRETRLLDALPTVPAGQFLDASAHPN</sequence>
<feature type="compositionally biased region" description="Gly residues" evidence="1">
    <location>
        <begin position="63"/>
        <end position="72"/>
    </location>
</feature>
<dbReference type="AlphaFoldDB" id="A0A3M2LV81"/>